<dbReference type="Proteomes" id="UP000007383">
    <property type="component" value="Chromosome"/>
</dbReference>
<dbReference type="Gene3D" id="3.40.50.300">
    <property type="entry name" value="P-loop containing nucleotide triphosphate hydrolases"/>
    <property type="match status" value="1"/>
</dbReference>
<proteinExistence type="predicted"/>
<dbReference type="EMBL" id="CP003282">
    <property type="protein sequence ID" value="AFG37075.1"/>
    <property type="molecule type" value="Genomic_DNA"/>
</dbReference>
<keyword evidence="5" id="KW-1185">Reference proteome</keyword>
<reference evidence="5" key="1">
    <citation type="journal article" date="2013" name="Stand. Genomic Sci.">
        <title>Complete genome sequence of the halophilic bacterium Spirochaeta africana type strain (Z-7692(T)) from the alkaline Lake Magadi in the East African Rift.</title>
        <authorList>
            <person name="Liolos K."/>
            <person name="Abt B."/>
            <person name="Scheuner C."/>
            <person name="Teshima H."/>
            <person name="Held B."/>
            <person name="Lapidus A."/>
            <person name="Nolan M."/>
            <person name="Lucas S."/>
            <person name="Deshpande S."/>
            <person name="Cheng J.F."/>
            <person name="Tapia R."/>
            <person name="Goodwin L.A."/>
            <person name="Pitluck S."/>
            <person name="Pagani I."/>
            <person name="Ivanova N."/>
            <person name="Mavromatis K."/>
            <person name="Mikhailova N."/>
            <person name="Huntemann M."/>
            <person name="Pati A."/>
            <person name="Chen A."/>
            <person name="Palaniappan K."/>
            <person name="Land M."/>
            <person name="Rohde M."/>
            <person name="Tindall B.J."/>
            <person name="Detter J.C."/>
            <person name="Goker M."/>
            <person name="Bristow J."/>
            <person name="Eisen J.A."/>
            <person name="Markowitz V."/>
            <person name="Hugenholtz P."/>
            <person name="Woyke T."/>
            <person name="Klenk H.P."/>
            <person name="Kyrpides N.C."/>
        </authorList>
    </citation>
    <scope>NUCLEOTIDE SEQUENCE</scope>
    <source>
        <strain evidence="5">ATCC 700263 / DSM 8902 / Z-7692</strain>
    </source>
</reference>
<evidence type="ECO:0000256" key="2">
    <source>
        <dbReference type="ARBA" id="ARBA00022840"/>
    </source>
</evidence>
<sequence>MRCEAEFLDVTLRYGKTTALDAVSCCLQPGTTYGLIGRNGAGKTSMLSLLASCRRPSSGTVRIGGEEPFENANRMGEVHLVYSRDMSEEDDSIRVTLEHAARYRPGFDMAYARDLLSRFRLDPAKPLNKLSVGMQAAVNVVEGLASGAAITLFDEVHHGMDAPSRQLFYEALIEARQDSDRIIVLSTHLVSEMAYLFDQVMVLDRGRMVIDEPYDTVVDRGVTVTGPAAEVDSFSGSYTVIDRKTLGGTAAVMLYGSLSARERAEASARGLELSPVSLQELFIHLTKEENAYAINQS</sequence>
<dbReference type="STRING" id="889378.Spiaf_0987"/>
<evidence type="ECO:0000313" key="5">
    <source>
        <dbReference type="Proteomes" id="UP000007383"/>
    </source>
</evidence>
<dbReference type="SMART" id="SM00382">
    <property type="entry name" value="AAA"/>
    <property type="match status" value="1"/>
</dbReference>
<dbReference type="InterPro" id="IPR003593">
    <property type="entry name" value="AAA+_ATPase"/>
</dbReference>
<dbReference type="PANTHER" id="PTHR43158">
    <property type="entry name" value="SKFA PEPTIDE EXPORT ATP-BINDING PROTEIN SKFE"/>
    <property type="match status" value="1"/>
</dbReference>
<dbReference type="AlphaFoldDB" id="H9UHT2"/>
<accession>H9UHT2</accession>
<dbReference type="eggNOG" id="COG1131">
    <property type="taxonomic scope" value="Bacteria"/>
</dbReference>
<dbReference type="InterPro" id="IPR003439">
    <property type="entry name" value="ABC_transporter-like_ATP-bd"/>
</dbReference>
<dbReference type="HOGENOM" id="CLU_000604_1_2_12"/>
<dbReference type="KEGG" id="sfc:Spiaf_0987"/>
<evidence type="ECO:0000313" key="4">
    <source>
        <dbReference type="EMBL" id="AFG37075.1"/>
    </source>
</evidence>
<dbReference type="OrthoDB" id="9804819at2"/>
<dbReference type="InterPro" id="IPR017871">
    <property type="entry name" value="ABC_transporter-like_CS"/>
</dbReference>
<dbReference type="PROSITE" id="PS50893">
    <property type="entry name" value="ABC_TRANSPORTER_2"/>
    <property type="match status" value="1"/>
</dbReference>
<name>H9UHT2_SPIAZ</name>
<organism evidence="4 5">
    <name type="scientific">Spirochaeta africana (strain ATCC 700263 / DSM 8902 / Z-7692)</name>
    <dbReference type="NCBI Taxonomy" id="889378"/>
    <lineage>
        <taxon>Bacteria</taxon>
        <taxon>Pseudomonadati</taxon>
        <taxon>Spirochaetota</taxon>
        <taxon>Spirochaetia</taxon>
        <taxon>Spirochaetales</taxon>
        <taxon>Spirochaetaceae</taxon>
        <taxon>Spirochaeta</taxon>
    </lineage>
</organism>
<dbReference type="GO" id="GO:0016887">
    <property type="term" value="F:ATP hydrolysis activity"/>
    <property type="evidence" value="ECO:0007669"/>
    <property type="project" value="InterPro"/>
</dbReference>
<gene>
    <name evidence="4" type="ordered locus">Spiaf_0987</name>
</gene>
<feature type="domain" description="ABC transporter" evidence="3">
    <location>
        <begin position="5"/>
        <end position="230"/>
    </location>
</feature>
<dbReference type="SUPFAM" id="SSF52540">
    <property type="entry name" value="P-loop containing nucleoside triphosphate hydrolases"/>
    <property type="match status" value="1"/>
</dbReference>
<keyword evidence="1" id="KW-0547">Nucleotide-binding</keyword>
<dbReference type="InterPro" id="IPR027417">
    <property type="entry name" value="P-loop_NTPase"/>
</dbReference>
<dbReference type="PROSITE" id="PS00211">
    <property type="entry name" value="ABC_TRANSPORTER_1"/>
    <property type="match status" value="1"/>
</dbReference>
<keyword evidence="2" id="KW-0067">ATP-binding</keyword>
<dbReference type="PATRIC" id="fig|889378.3.peg.991"/>
<dbReference type="Pfam" id="PF00005">
    <property type="entry name" value="ABC_tran"/>
    <property type="match status" value="1"/>
</dbReference>
<dbReference type="RefSeq" id="WP_014455070.1">
    <property type="nucleotide sequence ID" value="NC_017098.1"/>
</dbReference>
<evidence type="ECO:0000256" key="1">
    <source>
        <dbReference type="ARBA" id="ARBA00022741"/>
    </source>
</evidence>
<dbReference type="PANTHER" id="PTHR43158:SF5">
    <property type="entry name" value="ABC TRANSPORTER, ATP-BINDING PROTEIN"/>
    <property type="match status" value="1"/>
</dbReference>
<protein>
    <submittedName>
        <fullName evidence="4">ABC-type multidrug transport system, ATPase component</fullName>
    </submittedName>
</protein>
<dbReference type="GO" id="GO:0005524">
    <property type="term" value="F:ATP binding"/>
    <property type="evidence" value="ECO:0007669"/>
    <property type="project" value="UniProtKB-KW"/>
</dbReference>
<evidence type="ECO:0000259" key="3">
    <source>
        <dbReference type="PROSITE" id="PS50893"/>
    </source>
</evidence>